<dbReference type="GO" id="GO:0006355">
    <property type="term" value="P:regulation of DNA-templated transcription"/>
    <property type="evidence" value="ECO:0007669"/>
    <property type="project" value="InterPro"/>
</dbReference>
<sequence>TGALVGVCVCQGAFDLAKDVFTQVQEVGAASETLNFPDVWVNLAHVFLAQEQYNSAIKMYQNCLKKFFYNCDAQVLLYMSRAYYDWGHLQDCKKTILRALHLNPTDHRLRFDAALAMQEFAVRTLQTKKWPSSQKRYEDVQSAVDELRLALRFFRGLQNITSGSASLGFDAKKTDKDCVWHAGSPLPRRTAWHAAHALRRTACGTRPARLPATHCVWHAGPRFLRRTACGNAAWAASAQTMADRNRGSGRTHCVWHAGPSRSSCDALGVWHAGPAAFPATHCVWHAGPPPLLYEACTLPPSPAESTGHNRQAEVLADSYIHNILIATQSGLFGLSACGMSVCLPLCQVEQGLSDPKHEASKQVPSRFPMGIVRSSETLPPPATKQHTPVHHPLQLEEWVGGKKKGRTEMERCS</sequence>
<reference evidence="3 4" key="1">
    <citation type="journal article" date="2015" name="Genome Biol. Evol.">
        <title>Comparative Genomics of a Bacterivorous Green Alga Reveals Evolutionary Causalities and Consequences of Phago-Mixotrophic Mode of Nutrition.</title>
        <authorList>
            <person name="Burns J.A."/>
            <person name="Paasch A."/>
            <person name="Narechania A."/>
            <person name="Kim E."/>
        </authorList>
    </citation>
    <scope>NUCLEOTIDE SEQUENCE [LARGE SCALE GENOMIC DNA]</scope>
    <source>
        <strain evidence="3 4">PLY_AMNH</strain>
    </source>
</reference>
<dbReference type="SMART" id="SM00028">
    <property type="entry name" value="TPR"/>
    <property type="match status" value="2"/>
</dbReference>
<dbReference type="EMBL" id="LGRX02009723">
    <property type="protein sequence ID" value="KAK3271463.1"/>
    <property type="molecule type" value="Genomic_DNA"/>
</dbReference>
<dbReference type="InterPro" id="IPR011990">
    <property type="entry name" value="TPR-like_helical_dom_sf"/>
</dbReference>
<comment type="caution">
    <text evidence="3">The sequence shown here is derived from an EMBL/GenBank/DDBJ whole genome shotgun (WGS) entry which is preliminary data.</text>
</comment>
<dbReference type="AlphaFoldDB" id="A0AAE0G508"/>
<dbReference type="GO" id="GO:0006368">
    <property type="term" value="P:transcription elongation by RNA polymerase II"/>
    <property type="evidence" value="ECO:0007669"/>
    <property type="project" value="TreeGrafter"/>
</dbReference>
<feature type="non-terminal residue" evidence="3">
    <location>
        <position position="1"/>
    </location>
</feature>
<organism evidence="3 4">
    <name type="scientific">Cymbomonas tetramitiformis</name>
    <dbReference type="NCBI Taxonomy" id="36881"/>
    <lineage>
        <taxon>Eukaryota</taxon>
        <taxon>Viridiplantae</taxon>
        <taxon>Chlorophyta</taxon>
        <taxon>Pyramimonadophyceae</taxon>
        <taxon>Pyramimonadales</taxon>
        <taxon>Pyramimonadaceae</taxon>
        <taxon>Cymbomonas</taxon>
    </lineage>
</organism>
<dbReference type="PANTHER" id="PTHR14027">
    <property type="entry name" value="RNA POLYMERASE-ASSOCIATED PROTEIN CTR9"/>
    <property type="match status" value="1"/>
</dbReference>
<dbReference type="Proteomes" id="UP001190700">
    <property type="component" value="Unassembled WGS sequence"/>
</dbReference>
<dbReference type="SUPFAM" id="SSF48452">
    <property type="entry name" value="TPR-like"/>
    <property type="match status" value="1"/>
</dbReference>
<evidence type="ECO:0000313" key="4">
    <source>
        <dbReference type="Proteomes" id="UP001190700"/>
    </source>
</evidence>
<keyword evidence="4" id="KW-1185">Reference proteome</keyword>
<keyword evidence="2" id="KW-0802">TPR repeat</keyword>
<evidence type="ECO:0000256" key="1">
    <source>
        <dbReference type="ARBA" id="ARBA00022737"/>
    </source>
</evidence>
<dbReference type="PANTHER" id="PTHR14027:SF2">
    <property type="entry name" value="RNA POLYMERASE-ASSOCIATED PROTEIN CTR9 HOMOLOG"/>
    <property type="match status" value="1"/>
</dbReference>
<protein>
    <submittedName>
        <fullName evidence="3">Uncharacterized protein</fullName>
    </submittedName>
</protein>
<evidence type="ECO:0000313" key="3">
    <source>
        <dbReference type="EMBL" id="KAK3271463.1"/>
    </source>
</evidence>
<dbReference type="InterPro" id="IPR019734">
    <property type="entry name" value="TPR_rpt"/>
</dbReference>
<dbReference type="InterPro" id="IPR031101">
    <property type="entry name" value="Ctr9"/>
</dbReference>
<keyword evidence="1" id="KW-0677">Repeat</keyword>
<gene>
    <name evidence="3" type="ORF">CYMTET_20189</name>
</gene>
<dbReference type="GO" id="GO:0016593">
    <property type="term" value="C:Cdc73/Paf1 complex"/>
    <property type="evidence" value="ECO:0007669"/>
    <property type="project" value="TreeGrafter"/>
</dbReference>
<dbReference type="Gene3D" id="1.25.40.10">
    <property type="entry name" value="Tetratricopeptide repeat domain"/>
    <property type="match status" value="1"/>
</dbReference>
<accession>A0AAE0G508</accession>
<evidence type="ECO:0000256" key="2">
    <source>
        <dbReference type="ARBA" id="ARBA00022803"/>
    </source>
</evidence>
<dbReference type="GO" id="GO:0000993">
    <property type="term" value="F:RNA polymerase II complex binding"/>
    <property type="evidence" value="ECO:0007669"/>
    <property type="project" value="TreeGrafter"/>
</dbReference>
<proteinExistence type="predicted"/>
<name>A0AAE0G508_9CHLO</name>